<reference evidence="2" key="1">
    <citation type="journal article" date="2019" name="Curr. Biol.">
        <title>Genome Sequence of Striga asiatica Provides Insight into the Evolution of Plant Parasitism.</title>
        <authorList>
            <person name="Yoshida S."/>
            <person name="Kim S."/>
            <person name="Wafula E.K."/>
            <person name="Tanskanen J."/>
            <person name="Kim Y.M."/>
            <person name="Honaas L."/>
            <person name="Yang Z."/>
            <person name="Spallek T."/>
            <person name="Conn C.E."/>
            <person name="Ichihashi Y."/>
            <person name="Cheong K."/>
            <person name="Cui S."/>
            <person name="Der J.P."/>
            <person name="Gundlach H."/>
            <person name="Jiao Y."/>
            <person name="Hori C."/>
            <person name="Ishida J.K."/>
            <person name="Kasahara H."/>
            <person name="Kiba T."/>
            <person name="Kim M.S."/>
            <person name="Koo N."/>
            <person name="Laohavisit A."/>
            <person name="Lee Y.H."/>
            <person name="Lumba S."/>
            <person name="McCourt P."/>
            <person name="Mortimer J.C."/>
            <person name="Mutuku J.M."/>
            <person name="Nomura T."/>
            <person name="Sasaki-Sekimoto Y."/>
            <person name="Seto Y."/>
            <person name="Wang Y."/>
            <person name="Wakatake T."/>
            <person name="Sakakibara H."/>
            <person name="Demura T."/>
            <person name="Yamaguchi S."/>
            <person name="Yoneyama K."/>
            <person name="Manabe R.I."/>
            <person name="Nelson D.C."/>
            <person name="Schulman A.H."/>
            <person name="Timko M.P."/>
            <person name="dePamphilis C.W."/>
            <person name="Choi D."/>
            <person name="Shirasu K."/>
        </authorList>
    </citation>
    <scope>NUCLEOTIDE SEQUENCE [LARGE SCALE GENOMIC DNA]</scope>
    <source>
        <strain evidence="2">cv. UVA1</strain>
    </source>
</reference>
<name>A0A5A7QUX9_STRAF</name>
<evidence type="ECO:0000313" key="2">
    <source>
        <dbReference type="Proteomes" id="UP000325081"/>
    </source>
</evidence>
<dbReference type="AlphaFoldDB" id="A0A5A7QUX9"/>
<dbReference type="Proteomes" id="UP000325081">
    <property type="component" value="Unassembled WGS sequence"/>
</dbReference>
<sequence>MPMLFTDGESPLSFRDAGIPNIIRKRITLSAWNPSCGLWFPVATVDPISKISLSETSLDCANVYRSQEPSIPDYATWPLQLAGTSSDKKDHAVPVVLQRDFGMECECDARRDVAERRIENEEKISEDGG</sequence>
<gene>
    <name evidence="1" type="ORF">STAS_26081</name>
</gene>
<protein>
    <submittedName>
        <fullName evidence="1">ATPase get3</fullName>
    </submittedName>
</protein>
<comment type="caution">
    <text evidence="1">The sequence shown here is derived from an EMBL/GenBank/DDBJ whole genome shotgun (WGS) entry which is preliminary data.</text>
</comment>
<keyword evidence="2" id="KW-1185">Reference proteome</keyword>
<dbReference type="EMBL" id="BKCP01008371">
    <property type="protein sequence ID" value="GER48879.1"/>
    <property type="molecule type" value="Genomic_DNA"/>
</dbReference>
<accession>A0A5A7QUX9</accession>
<evidence type="ECO:0000313" key="1">
    <source>
        <dbReference type="EMBL" id="GER48879.1"/>
    </source>
</evidence>
<proteinExistence type="predicted"/>
<organism evidence="1 2">
    <name type="scientific">Striga asiatica</name>
    <name type="common">Asiatic witchweed</name>
    <name type="synonym">Buchnera asiatica</name>
    <dbReference type="NCBI Taxonomy" id="4170"/>
    <lineage>
        <taxon>Eukaryota</taxon>
        <taxon>Viridiplantae</taxon>
        <taxon>Streptophyta</taxon>
        <taxon>Embryophyta</taxon>
        <taxon>Tracheophyta</taxon>
        <taxon>Spermatophyta</taxon>
        <taxon>Magnoliopsida</taxon>
        <taxon>eudicotyledons</taxon>
        <taxon>Gunneridae</taxon>
        <taxon>Pentapetalae</taxon>
        <taxon>asterids</taxon>
        <taxon>lamiids</taxon>
        <taxon>Lamiales</taxon>
        <taxon>Orobanchaceae</taxon>
        <taxon>Buchnereae</taxon>
        <taxon>Striga</taxon>
    </lineage>
</organism>